<accession>C5T0E9</accession>
<feature type="region of interest" description="Disordered" evidence="1">
    <location>
        <begin position="68"/>
        <end position="94"/>
    </location>
</feature>
<feature type="compositionally biased region" description="Basic and acidic residues" evidence="1">
    <location>
        <begin position="1"/>
        <end position="11"/>
    </location>
</feature>
<organism evidence="2 3">
    <name type="scientific">Acidovorax delafieldii 2AN</name>
    <dbReference type="NCBI Taxonomy" id="573060"/>
    <lineage>
        <taxon>Bacteria</taxon>
        <taxon>Pseudomonadati</taxon>
        <taxon>Pseudomonadota</taxon>
        <taxon>Betaproteobacteria</taxon>
        <taxon>Burkholderiales</taxon>
        <taxon>Comamonadaceae</taxon>
        <taxon>Acidovorax</taxon>
    </lineage>
</organism>
<dbReference type="AlphaFoldDB" id="C5T0E9"/>
<feature type="region of interest" description="Disordered" evidence="1">
    <location>
        <begin position="1"/>
        <end position="29"/>
    </location>
</feature>
<comment type="caution">
    <text evidence="2">The sequence shown here is derived from an EMBL/GenBank/DDBJ whole genome shotgun (WGS) entry which is preliminary data.</text>
</comment>
<evidence type="ECO:0000313" key="2">
    <source>
        <dbReference type="EMBL" id="EER62102.1"/>
    </source>
</evidence>
<protein>
    <submittedName>
        <fullName evidence="2">Uncharacterized protein</fullName>
    </submittedName>
</protein>
<sequence>MWSASPKDHGRCRASAGAGAASTGAQRQGDVAVALESRLPIERQACVIGAIWLDQQLIGGGSALGDLGFGGETKQAKQPRSDFLAEQGMAERRW</sequence>
<proteinExistence type="predicted"/>
<gene>
    <name evidence="2" type="ORF">AcdelDRAFT_0379</name>
</gene>
<feature type="compositionally biased region" description="Low complexity" evidence="1">
    <location>
        <begin position="13"/>
        <end position="29"/>
    </location>
</feature>
<dbReference type="Pfam" id="PF11843">
    <property type="entry name" value="DUF3363"/>
    <property type="match status" value="1"/>
</dbReference>
<reference evidence="2 3" key="1">
    <citation type="submission" date="2009-05" db="EMBL/GenBank/DDBJ databases">
        <title>The draft genome of Acidovorax delafieldii 2AN.</title>
        <authorList>
            <consortium name="US DOE Joint Genome Institute (JGI-PGF)"/>
            <person name="Lucas S."/>
            <person name="Copeland A."/>
            <person name="Lapidus A."/>
            <person name="Glavina del Rio T."/>
            <person name="Tice H."/>
            <person name="Bruce D."/>
            <person name="Goodwin L."/>
            <person name="Pitluck S."/>
            <person name="Larimer F."/>
            <person name="Land M.L."/>
            <person name="Hauser L."/>
            <person name="Shelobolina E.S."/>
            <person name="Picardal F."/>
            <person name="Roden E."/>
            <person name="Emerson D."/>
        </authorList>
    </citation>
    <scope>NUCLEOTIDE SEQUENCE [LARGE SCALE GENOMIC DNA]</scope>
    <source>
        <strain evidence="2 3">2AN</strain>
    </source>
</reference>
<dbReference type="PATRIC" id="fig|573060.9.peg.4892"/>
<dbReference type="InterPro" id="IPR021795">
    <property type="entry name" value="DUF3363"/>
</dbReference>
<name>C5T0E9_ACIDE</name>
<dbReference type="EMBL" id="ACQT01000004">
    <property type="protein sequence ID" value="EER62102.1"/>
    <property type="molecule type" value="Genomic_DNA"/>
</dbReference>
<evidence type="ECO:0000313" key="3">
    <source>
        <dbReference type="Proteomes" id="UP000003856"/>
    </source>
</evidence>
<evidence type="ECO:0000256" key="1">
    <source>
        <dbReference type="SAM" id="MobiDB-lite"/>
    </source>
</evidence>
<dbReference type="Proteomes" id="UP000003856">
    <property type="component" value="Unassembled WGS sequence"/>
</dbReference>
<keyword evidence="3" id="KW-1185">Reference proteome</keyword>